<name>A0ABW8FTY8_9GAMM</name>
<evidence type="ECO:0000313" key="1">
    <source>
        <dbReference type="EMBL" id="MFJ5320281.1"/>
    </source>
</evidence>
<dbReference type="RefSeq" id="WP_080728023.1">
    <property type="nucleotide sequence ID" value="NZ_CP046377.1"/>
</dbReference>
<evidence type="ECO:0000313" key="2">
    <source>
        <dbReference type="Proteomes" id="UP001617714"/>
    </source>
</evidence>
<dbReference type="GeneID" id="90771249"/>
<keyword evidence="2" id="KW-1185">Reference proteome</keyword>
<proteinExistence type="predicted"/>
<accession>A0ABW8FTY8</accession>
<protein>
    <submittedName>
        <fullName evidence="1">Uncharacterized protein</fullName>
    </submittedName>
</protein>
<reference evidence="1 2" key="1">
    <citation type="submission" date="2024-10" db="EMBL/GenBank/DDBJ databases">
        <authorList>
            <person name="Lu C.-H."/>
        </authorList>
    </citation>
    <scope>NUCLEOTIDE SEQUENCE [LARGE SCALE GENOMIC DNA]</scope>
    <source>
        <strain evidence="1 2">22QBSP01-2</strain>
    </source>
</reference>
<dbReference type="Proteomes" id="UP001617714">
    <property type="component" value="Unassembled WGS sequence"/>
</dbReference>
<dbReference type="EMBL" id="JBIXKD010000002">
    <property type="protein sequence ID" value="MFJ5320281.1"/>
    <property type="molecule type" value="Genomic_DNA"/>
</dbReference>
<gene>
    <name evidence="1" type="ORF">ACIPSN_02615</name>
</gene>
<comment type="caution">
    <text evidence="1">The sequence shown here is derived from an EMBL/GenBank/DDBJ whole genome shotgun (WGS) entry which is preliminary data.</text>
</comment>
<organism evidence="1 2">
    <name type="scientific">Pectobacterium parvum</name>
    <dbReference type="NCBI Taxonomy" id="2778550"/>
    <lineage>
        <taxon>Bacteria</taxon>
        <taxon>Pseudomonadati</taxon>
        <taxon>Pseudomonadota</taxon>
        <taxon>Gammaproteobacteria</taxon>
        <taxon>Enterobacterales</taxon>
        <taxon>Pectobacteriaceae</taxon>
        <taxon>Pectobacterium</taxon>
    </lineage>
</organism>
<sequence length="36" mass="4230">MLEAVLYGVFTLAVIFALEYHDVHNEIAHQDNQHKY</sequence>